<name>A0A7S4RCM9_9STRA</name>
<accession>A0A7S4RCM9</accession>
<evidence type="ECO:0000313" key="3">
    <source>
        <dbReference type="EMBL" id="CAE4610075.1"/>
    </source>
</evidence>
<organism evidence="3">
    <name type="scientific">Ditylum brightwellii</name>
    <dbReference type="NCBI Taxonomy" id="49249"/>
    <lineage>
        <taxon>Eukaryota</taxon>
        <taxon>Sar</taxon>
        <taxon>Stramenopiles</taxon>
        <taxon>Ochrophyta</taxon>
        <taxon>Bacillariophyta</taxon>
        <taxon>Mediophyceae</taxon>
        <taxon>Lithodesmiophycidae</taxon>
        <taxon>Lithodesmiales</taxon>
        <taxon>Lithodesmiaceae</taxon>
        <taxon>Ditylum</taxon>
    </lineage>
</organism>
<feature type="coiled-coil region" evidence="1">
    <location>
        <begin position="81"/>
        <end position="108"/>
    </location>
</feature>
<gene>
    <name evidence="3" type="ORF">DBRI00130_LOCUS16388</name>
</gene>
<evidence type="ECO:0000256" key="1">
    <source>
        <dbReference type="SAM" id="Coils"/>
    </source>
</evidence>
<proteinExistence type="predicted"/>
<keyword evidence="1" id="KW-0175">Coiled coil</keyword>
<keyword evidence="2" id="KW-0732">Signal</keyword>
<evidence type="ECO:0000256" key="2">
    <source>
        <dbReference type="SAM" id="SignalP"/>
    </source>
</evidence>
<sequence>MTIKSFALSTLFIIYLQRCVTGFSTIYQRNLALPRPSLSFVSPQMNTRFSSRISSTIDGIEVKKPVAVAKTSNDEVNYAAIEALEKLLDKQRAEIRETEEILQHFQISNTVNATINSDSDTDNLISLKSSAIAKSMMAGFDYGFVSRSEGCTSDSLYAGSSYER</sequence>
<dbReference type="EMBL" id="HBNS01020668">
    <property type="protein sequence ID" value="CAE4610075.1"/>
    <property type="molecule type" value="Transcribed_RNA"/>
</dbReference>
<feature type="signal peptide" evidence="2">
    <location>
        <begin position="1"/>
        <end position="22"/>
    </location>
</feature>
<feature type="chain" id="PRO_5031131247" evidence="2">
    <location>
        <begin position="23"/>
        <end position="164"/>
    </location>
</feature>
<protein>
    <submittedName>
        <fullName evidence="3">Uncharacterized protein</fullName>
    </submittedName>
</protein>
<dbReference type="AlphaFoldDB" id="A0A7S4RCM9"/>
<reference evidence="3" key="1">
    <citation type="submission" date="2021-01" db="EMBL/GenBank/DDBJ databases">
        <authorList>
            <person name="Corre E."/>
            <person name="Pelletier E."/>
            <person name="Niang G."/>
            <person name="Scheremetjew M."/>
            <person name="Finn R."/>
            <person name="Kale V."/>
            <person name="Holt S."/>
            <person name="Cochrane G."/>
            <person name="Meng A."/>
            <person name="Brown T."/>
            <person name="Cohen L."/>
        </authorList>
    </citation>
    <scope>NUCLEOTIDE SEQUENCE</scope>
    <source>
        <strain evidence="3">GSO104</strain>
    </source>
</reference>